<evidence type="ECO:0000256" key="3">
    <source>
        <dbReference type="ARBA" id="ARBA00022679"/>
    </source>
</evidence>
<evidence type="ECO:0000256" key="5">
    <source>
        <dbReference type="ARBA" id="ARBA00022984"/>
    </source>
</evidence>
<evidence type="ECO:0000256" key="8">
    <source>
        <dbReference type="SAM" id="Phobius"/>
    </source>
</evidence>
<sequence>MSGHTGTCYARLVQWVVLILILFASGILRGEELVPRRVIEARSPCAVHHPSDERIAWQCRRLQRGETLERLFGRRWIDVARFNRIDRRHAQPGREIKIPTRIEDVAEFTPMPPRYPVGEQEPQLIVVDLREQFLGAYERGTLRFSLPIASGEPDNETPVGDYRITAAHRTHRSCLYAIEATNIPYPMQYALQFYVNAQGVSYWIHGRDLPGYPASHGCIGLADERMQRRYYGEPADPVLDDAKRLYDWVIGDRTDSGTLLPILEGPRVVILGSLSDGGQGSRSIP</sequence>
<dbReference type="InterPro" id="IPR005490">
    <property type="entry name" value="LD_TPept_cat_dom"/>
</dbReference>
<dbReference type="PANTHER" id="PTHR30582:SF2">
    <property type="entry name" value="L,D-TRANSPEPTIDASE YCIB-RELATED"/>
    <property type="match status" value="1"/>
</dbReference>
<evidence type="ECO:0000313" key="11">
    <source>
        <dbReference type="Proteomes" id="UP000675880"/>
    </source>
</evidence>
<organism evidence="10 11">
    <name type="scientific">Nitrospira defluvii</name>
    <dbReference type="NCBI Taxonomy" id="330214"/>
    <lineage>
        <taxon>Bacteria</taxon>
        <taxon>Pseudomonadati</taxon>
        <taxon>Nitrospirota</taxon>
        <taxon>Nitrospiria</taxon>
        <taxon>Nitrospirales</taxon>
        <taxon>Nitrospiraceae</taxon>
        <taxon>Nitrospira</taxon>
    </lineage>
</organism>
<proteinExistence type="inferred from homology"/>
<keyword evidence="8" id="KW-0812">Transmembrane</keyword>
<keyword evidence="4 7" id="KW-0133">Cell shape</keyword>
<dbReference type="Pfam" id="PF03734">
    <property type="entry name" value="YkuD"/>
    <property type="match status" value="1"/>
</dbReference>
<keyword evidence="6 7" id="KW-0961">Cell wall biogenesis/degradation</keyword>
<protein>
    <submittedName>
        <fullName evidence="10">ErfK/YbiS/YcfS/YnhG family protein</fullName>
    </submittedName>
</protein>
<reference evidence="10 11" key="1">
    <citation type="submission" date="2021-02" db="EMBL/GenBank/DDBJ databases">
        <authorList>
            <person name="Han P."/>
        </authorList>
    </citation>
    <scope>NUCLEOTIDE SEQUENCE [LARGE SCALE GENOMIC DNA]</scope>
    <source>
        <strain evidence="10">Candidatus Nitrospira sp. ZN2</strain>
    </source>
</reference>
<dbReference type="SUPFAM" id="SSF141523">
    <property type="entry name" value="L,D-transpeptidase catalytic domain-like"/>
    <property type="match status" value="1"/>
</dbReference>
<feature type="active site" description="Proton donor/acceptor" evidence="7">
    <location>
        <position position="205"/>
    </location>
</feature>
<feature type="active site" description="Nucleophile" evidence="7">
    <location>
        <position position="218"/>
    </location>
</feature>
<dbReference type="InterPro" id="IPR050979">
    <property type="entry name" value="LD-transpeptidase"/>
</dbReference>
<evidence type="ECO:0000259" key="9">
    <source>
        <dbReference type="PROSITE" id="PS52029"/>
    </source>
</evidence>
<comment type="pathway">
    <text evidence="1 7">Cell wall biogenesis; peptidoglycan biosynthesis.</text>
</comment>
<evidence type="ECO:0000256" key="1">
    <source>
        <dbReference type="ARBA" id="ARBA00004752"/>
    </source>
</evidence>
<dbReference type="RefSeq" id="WP_213042667.1">
    <property type="nucleotide sequence ID" value="NZ_CAJNBJ010000016.1"/>
</dbReference>
<feature type="domain" description="L,D-TPase catalytic" evidence="9">
    <location>
        <begin position="123"/>
        <end position="263"/>
    </location>
</feature>
<dbReference type="Gene3D" id="2.40.440.10">
    <property type="entry name" value="L,D-transpeptidase catalytic domain-like"/>
    <property type="match status" value="1"/>
</dbReference>
<evidence type="ECO:0000256" key="4">
    <source>
        <dbReference type="ARBA" id="ARBA00022960"/>
    </source>
</evidence>
<dbReference type="EMBL" id="CAJNBJ010000016">
    <property type="protein sequence ID" value="CAE6758263.1"/>
    <property type="molecule type" value="Genomic_DNA"/>
</dbReference>
<feature type="transmembrane region" description="Helical" evidence="8">
    <location>
        <begin position="12"/>
        <end position="28"/>
    </location>
</feature>
<dbReference type="PANTHER" id="PTHR30582">
    <property type="entry name" value="L,D-TRANSPEPTIDASE"/>
    <property type="match status" value="1"/>
</dbReference>
<gene>
    <name evidence="10" type="ORF">NSPZN2_30513</name>
</gene>
<accession>A0ABM8RKK2</accession>
<name>A0ABM8RKK2_9BACT</name>
<keyword evidence="8" id="KW-1133">Transmembrane helix</keyword>
<evidence type="ECO:0000313" key="10">
    <source>
        <dbReference type="EMBL" id="CAE6758263.1"/>
    </source>
</evidence>
<keyword evidence="8" id="KW-0472">Membrane</keyword>
<keyword evidence="3" id="KW-0808">Transferase</keyword>
<comment type="similarity">
    <text evidence="2">Belongs to the YkuD family.</text>
</comment>
<dbReference type="PROSITE" id="PS52029">
    <property type="entry name" value="LD_TPASE"/>
    <property type="match status" value="1"/>
</dbReference>
<dbReference type="Proteomes" id="UP000675880">
    <property type="component" value="Unassembled WGS sequence"/>
</dbReference>
<comment type="caution">
    <text evidence="10">The sequence shown here is derived from an EMBL/GenBank/DDBJ whole genome shotgun (WGS) entry which is preliminary data.</text>
</comment>
<keyword evidence="11" id="KW-1185">Reference proteome</keyword>
<dbReference type="InterPro" id="IPR038063">
    <property type="entry name" value="Transpep_catalytic_dom"/>
</dbReference>
<evidence type="ECO:0000256" key="6">
    <source>
        <dbReference type="ARBA" id="ARBA00023316"/>
    </source>
</evidence>
<evidence type="ECO:0000256" key="7">
    <source>
        <dbReference type="PROSITE-ProRule" id="PRU01373"/>
    </source>
</evidence>
<keyword evidence="5 7" id="KW-0573">Peptidoglycan synthesis</keyword>
<dbReference type="CDD" id="cd16913">
    <property type="entry name" value="YkuD_like"/>
    <property type="match status" value="1"/>
</dbReference>
<evidence type="ECO:0000256" key="2">
    <source>
        <dbReference type="ARBA" id="ARBA00005992"/>
    </source>
</evidence>